<keyword evidence="2 4" id="KW-0812">Transmembrane</keyword>
<dbReference type="RefSeq" id="XP_039469218.1">
    <property type="nucleotide sequence ID" value="XM_039613284.1"/>
</dbReference>
<dbReference type="InterPro" id="IPR003599">
    <property type="entry name" value="Ig_sub"/>
</dbReference>
<reference evidence="7" key="3">
    <citation type="submission" date="2025-09" db="UniProtKB">
        <authorList>
            <consortium name="Ensembl"/>
        </authorList>
    </citation>
    <scope>IDENTIFICATION</scope>
</reference>
<dbReference type="CDD" id="cd05716">
    <property type="entry name" value="IgV_pIgR_like"/>
    <property type="match status" value="1"/>
</dbReference>
<feature type="domain" description="Immunoglobulin" evidence="6">
    <location>
        <begin position="24"/>
        <end position="120"/>
    </location>
</feature>
<feature type="domain" description="Immunoglobulin" evidence="6">
    <location>
        <begin position="235"/>
        <end position="328"/>
    </location>
</feature>
<dbReference type="InterPro" id="IPR013783">
    <property type="entry name" value="Ig-like_fold"/>
</dbReference>
<reference evidence="7" key="2">
    <citation type="submission" date="2025-08" db="UniProtKB">
        <authorList>
            <consortium name="Ensembl"/>
        </authorList>
    </citation>
    <scope>IDENTIFICATION</scope>
</reference>
<feature type="signal peptide" evidence="5">
    <location>
        <begin position="1"/>
        <end position="23"/>
    </location>
</feature>
<evidence type="ECO:0000256" key="5">
    <source>
        <dbReference type="SAM" id="SignalP"/>
    </source>
</evidence>
<evidence type="ECO:0000256" key="2">
    <source>
        <dbReference type="ARBA" id="ARBA00022692"/>
    </source>
</evidence>
<gene>
    <name evidence="7" type="primary">LOC116320866</name>
</gene>
<evidence type="ECO:0000313" key="8">
    <source>
        <dbReference type="Proteomes" id="UP000472276"/>
    </source>
</evidence>
<evidence type="ECO:0000256" key="3">
    <source>
        <dbReference type="ARBA" id="ARBA00023136"/>
    </source>
</evidence>
<protein>
    <recommendedName>
        <fullName evidence="6">Immunoglobulin domain-containing protein</fullName>
    </recommendedName>
</protein>
<organism evidence="7 8">
    <name type="scientific">Oreochromis aureus</name>
    <name type="common">Israeli tilapia</name>
    <name type="synonym">Chromis aureus</name>
    <dbReference type="NCBI Taxonomy" id="47969"/>
    <lineage>
        <taxon>Eukaryota</taxon>
        <taxon>Metazoa</taxon>
        <taxon>Chordata</taxon>
        <taxon>Craniata</taxon>
        <taxon>Vertebrata</taxon>
        <taxon>Euteleostomi</taxon>
        <taxon>Actinopterygii</taxon>
        <taxon>Neopterygii</taxon>
        <taxon>Teleostei</taxon>
        <taxon>Neoteleostei</taxon>
        <taxon>Acanthomorphata</taxon>
        <taxon>Ovalentaria</taxon>
        <taxon>Cichlomorphae</taxon>
        <taxon>Cichliformes</taxon>
        <taxon>Cichlidae</taxon>
        <taxon>African cichlids</taxon>
        <taxon>Pseudocrenilabrinae</taxon>
        <taxon>Oreochromini</taxon>
        <taxon>Oreochromis</taxon>
    </lineage>
</organism>
<dbReference type="Ensembl" id="ENSOABT00000073115.1">
    <property type="protein sequence ID" value="ENSOABP00000065173.1"/>
    <property type="gene ID" value="ENSOABG00000038880.1"/>
</dbReference>
<feature type="transmembrane region" description="Helical" evidence="4">
    <location>
        <begin position="332"/>
        <end position="351"/>
    </location>
</feature>
<evidence type="ECO:0000256" key="4">
    <source>
        <dbReference type="SAM" id="Phobius"/>
    </source>
</evidence>
<comment type="subcellular location">
    <subcellularLocation>
        <location evidence="1">Membrane</location>
    </subcellularLocation>
</comment>
<keyword evidence="8" id="KW-1185">Reference proteome</keyword>
<name>A0AAZ1XBY1_OREAU</name>
<feature type="chain" id="PRO_5044217116" description="Immunoglobulin domain-containing protein" evidence="5">
    <location>
        <begin position="24"/>
        <end position="432"/>
    </location>
</feature>
<keyword evidence="5" id="KW-0732">Signal</keyword>
<dbReference type="SUPFAM" id="SSF48726">
    <property type="entry name" value="Immunoglobulin"/>
    <property type="match status" value="3"/>
</dbReference>
<keyword evidence="3 4" id="KW-0472">Membrane</keyword>
<feature type="domain" description="Immunoglobulin" evidence="6">
    <location>
        <begin position="128"/>
        <end position="228"/>
    </location>
</feature>
<sequence length="432" mass="48597">MWRLQNLLFTLCVALGCVISARGVILVTGYVGGKVNVSCAYGHGYESYEKYLCKDVCGDNDVLITTSQLKNLKYSACDDKKARTFTVTISDLTSEDAGKYWCGVTRTGQDIYTEVKLKLAPDSCCDTVTKIQSYEGYSEDIICSYEPRYQNYLKYICRGNRSSTCLEQALITSDNKQNGRIKFNDDKGSGKFTMTITSLTQSDSGTYLCGVQKNSVLDVFSAVELNVKEWCCVNPNTASGTAGYPLTFQCPYPSQHHDNSKFLCKGDHRNNCTNVTNQSRFTVQDDGFSHFFLVMITELETADAGTYWCGSDSQWRVENYTKVELSVEAVHYAVYTVVPVVLLICVLVIIYKYKCHNVRETEAVMNRNPPKAEDVIDAEEGGIYGNQEFVVTFKQQSALNHLDDPGGDEPDYKNFTTEEFYCNENYHKANKR</sequence>
<keyword evidence="4" id="KW-1133">Transmembrane helix</keyword>
<dbReference type="InterPro" id="IPR036179">
    <property type="entry name" value="Ig-like_dom_sf"/>
</dbReference>
<dbReference type="GO" id="GO:0004888">
    <property type="term" value="F:transmembrane signaling receptor activity"/>
    <property type="evidence" value="ECO:0007669"/>
    <property type="project" value="TreeGrafter"/>
</dbReference>
<dbReference type="Pfam" id="PF07686">
    <property type="entry name" value="V-set"/>
    <property type="match status" value="3"/>
</dbReference>
<dbReference type="InterPro" id="IPR050671">
    <property type="entry name" value="CD300_family_receptors"/>
</dbReference>
<evidence type="ECO:0000259" key="6">
    <source>
        <dbReference type="SMART" id="SM00409"/>
    </source>
</evidence>
<dbReference type="Proteomes" id="UP000472276">
    <property type="component" value="Unassembled WGS sequence"/>
</dbReference>
<evidence type="ECO:0000313" key="7">
    <source>
        <dbReference type="Ensembl" id="ENSOABP00000065173.1"/>
    </source>
</evidence>
<dbReference type="GO" id="GO:0005886">
    <property type="term" value="C:plasma membrane"/>
    <property type="evidence" value="ECO:0007669"/>
    <property type="project" value="TreeGrafter"/>
</dbReference>
<dbReference type="AlphaFoldDB" id="A0AAZ1XBY1"/>
<evidence type="ECO:0000256" key="1">
    <source>
        <dbReference type="ARBA" id="ARBA00004370"/>
    </source>
</evidence>
<dbReference type="InterPro" id="IPR013106">
    <property type="entry name" value="Ig_V-set"/>
</dbReference>
<proteinExistence type="predicted"/>
<dbReference type="PANTHER" id="PTHR11860">
    <property type="entry name" value="POLYMERIC-IMMUNOGLOBULIN RECEPTOR"/>
    <property type="match status" value="1"/>
</dbReference>
<dbReference type="PROSITE" id="PS51257">
    <property type="entry name" value="PROKAR_LIPOPROTEIN"/>
    <property type="match status" value="1"/>
</dbReference>
<reference evidence="8" key="1">
    <citation type="submission" date="2020-03" db="EMBL/GenBank/DDBJ databases">
        <title>Evolution of repeat sequences and sex chromosomes of tilapia species revealed by chromosome-level genomes.</title>
        <authorList>
            <person name="Xu L."/>
            <person name="Tao W."/>
            <person name="Wang D."/>
            <person name="Zhou Q."/>
        </authorList>
    </citation>
    <scope>NUCLEOTIDE SEQUENCE [LARGE SCALE GENOMIC DNA]</scope>
    <source>
        <strain evidence="8">Israel</strain>
    </source>
</reference>
<dbReference type="KEGG" id="oau:116320866"/>
<dbReference type="Gene3D" id="2.60.40.10">
    <property type="entry name" value="Immunoglobulins"/>
    <property type="match status" value="3"/>
</dbReference>
<dbReference type="GeneID" id="116320866"/>
<dbReference type="PANTHER" id="PTHR11860:SF118">
    <property type="entry name" value="CMRF35-LIKE MOLECULE 3-RELATED"/>
    <property type="match status" value="1"/>
</dbReference>
<dbReference type="SMART" id="SM00409">
    <property type="entry name" value="IG"/>
    <property type="match status" value="3"/>
</dbReference>
<accession>A0AAZ1XBY1</accession>